<reference evidence="2 3" key="1">
    <citation type="submission" date="2017-10" db="EMBL/GenBank/DDBJ databases">
        <authorList>
            <person name="Banno H."/>
            <person name="Chua N.-H."/>
        </authorList>
    </citation>
    <scope>NUCLEOTIDE SEQUENCE [LARGE SCALE GENOMIC DNA]</scope>
    <source>
        <strain evidence="2">Vibrio tapetis CECT4600</strain>
    </source>
</reference>
<organism evidence="2 3">
    <name type="scientific">Vibrio tapetis subsp. tapetis</name>
    <dbReference type="NCBI Taxonomy" id="1671868"/>
    <lineage>
        <taxon>Bacteria</taxon>
        <taxon>Pseudomonadati</taxon>
        <taxon>Pseudomonadota</taxon>
        <taxon>Gammaproteobacteria</taxon>
        <taxon>Vibrionales</taxon>
        <taxon>Vibrionaceae</taxon>
        <taxon>Vibrio</taxon>
    </lineage>
</organism>
<keyword evidence="1" id="KW-0812">Transmembrane</keyword>
<name>A0A2N8ZJG7_9VIBR</name>
<evidence type="ECO:0000313" key="3">
    <source>
        <dbReference type="Proteomes" id="UP000235828"/>
    </source>
</evidence>
<proteinExistence type="predicted"/>
<keyword evidence="1" id="KW-1133">Transmembrane helix</keyword>
<dbReference type="EMBL" id="LT960612">
    <property type="protein sequence ID" value="SON52064.1"/>
    <property type="molecule type" value="Genomic_DNA"/>
</dbReference>
<evidence type="ECO:0000256" key="1">
    <source>
        <dbReference type="SAM" id="Phobius"/>
    </source>
</evidence>
<dbReference type="Proteomes" id="UP000235828">
    <property type="component" value="Chromosome B"/>
</dbReference>
<feature type="transmembrane region" description="Helical" evidence="1">
    <location>
        <begin position="77"/>
        <end position="96"/>
    </location>
</feature>
<evidence type="ECO:0000313" key="2">
    <source>
        <dbReference type="EMBL" id="SON52064.1"/>
    </source>
</evidence>
<dbReference type="KEGG" id="vta:B0453"/>
<gene>
    <name evidence="2" type="ORF">VTAP4600_B0453</name>
</gene>
<keyword evidence="3" id="KW-1185">Reference proteome</keyword>
<keyword evidence="1" id="KW-0472">Membrane</keyword>
<sequence>MERSHTFGCDTFVVSFASLTVIRKGYAFIARLMRRGNAEGYLIHVITLPSDGSKGNFVLSAGGVDFTLLLSQSSMDWFVSFGFFCVSEGLLILSVLSPK</sequence>
<accession>A0A2N8ZJG7</accession>
<protein>
    <submittedName>
        <fullName evidence="2">Uncharacterized protein</fullName>
    </submittedName>
</protein>
<dbReference type="AlphaFoldDB" id="A0A2N8ZJG7"/>